<gene>
    <name evidence="1" type="ORF">GCM10011363_32920</name>
</gene>
<dbReference type="EMBL" id="BMFC01000010">
    <property type="protein sequence ID" value="GGC13764.1"/>
    <property type="molecule type" value="Genomic_DNA"/>
</dbReference>
<evidence type="ECO:0000313" key="1">
    <source>
        <dbReference type="EMBL" id="GGC13764.1"/>
    </source>
</evidence>
<accession>A0ABQ1L0U8</accession>
<dbReference type="RefSeq" id="WP_188483140.1">
    <property type="nucleotide sequence ID" value="NZ_BMFC01000010.1"/>
</dbReference>
<evidence type="ECO:0000313" key="2">
    <source>
        <dbReference type="Proteomes" id="UP000645462"/>
    </source>
</evidence>
<dbReference type="InterPro" id="IPR014581">
    <property type="entry name" value="UCP033303"/>
</dbReference>
<dbReference type="InterPro" id="IPR009758">
    <property type="entry name" value="DUF1326"/>
</dbReference>
<protein>
    <recommendedName>
        <fullName evidence="3">DUF1326 domain-containing protein</fullName>
    </recommendedName>
</protein>
<sequence>MTPWEIHGLELANCNCNFGCPCQFGVLPNRGNCEAAIVFDIESGHHGDTGLAGLRAAGIYHWPGAIHEGNGQMQLVIDTAATEAQAAALERIMTGQDTDEMKTMWFVYAKMSPTKYPTLRKPIDLTLDMDARTGRIRIDGIADIDVQPVPNIVTGEPHRALLKLPNGFEFREAEVASGRTTLTGGEIAFDPLVDTHTHFARLHMSQAGVIEGAA</sequence>
<comment type="caution">
    <text evidence="1">The sequence shown here is derived from an EMBL/GenBank/DDBJ whole genome shotgun (WGS) entry which is preliminary data.</text>
</comment>
<organism evidence="1 2">
    <name type="scientific">Marivita lacus</name>
    <dbReference type="NCBI Taxonomy" id="1323742"/>
    <lineage>
        <taxon>Bacteria</taxon>
        <taxon>Pseudomonadati</taxon>
        <taxon>Pseudomonadota</taxon>
        <taxon>Alphaproteobacteria</taxon>
        <taxon>Rhodobacterales</taxon>
        <taxon>Roseobacteraceae</taxon>
        <taxon>Marivita</taxon>
    </lineage>
</organism>
<reference evidence="2" key="1">
    <citation type="journal article" date="2019" name="Int. J. Syst. Evol. Microbiol.">
        <title>The Global Catalogue of Microorganisms (GCM) 10K type strain sequencing project: providing services to taxonomists for standard genome sequencing and annotation.</title>
        <authorList>
            <consortium name="The Broad Institute Genomics Platform"/>
            <consortium name="The Broad Institute Genome Sequencing Center for Infectious Disease"/>
            <person name="Wu L."/>
            <person name="Ma J."/>
        </authorList>
    </citation>
    <scope>NUCLEOTIDE SEQUENCE [LARGE SCALE GENOMIC DNA]</scope>
    <source>
        <strain evidence="2">CGMCC 1.12478</strain>
    </source>
</reference>
<dbReference type="Proteomes" id="UP000645462">
    <property type="component" value="Unassembled WGS sequence"/>
</dbReference>
<dbReference type="Pfam" id="PF07040">
    <property type="entry name" value="DUF1326"/>
    <property type="match status" value="1"/>
</dbReference>
<proteinExistence type="predicted"/>
<evidence type="ECO:0008006" key="3">
    <source>
        <dbReference type="Google" id="ProtNLM"/>
    </source>
</evidence>
<name>A0ABQ1L0U8_9RHOB</name>
<keyword evidence="2" id="KW-1185">Reference proteome</keyword>
<dbReference type="PIRSF" id="PIRSF033303">
    <property type="entry name" value="UCP033303"/>
    <property type="match status" value="1"/>
</dbReference>